<proteinExistence type="predicted"/>
<dbReference type="Pfam" id="PF02301">
    <property type="entry name" value="HORMA"/>
    <property type="match status" value="1"/>
</dbReference>
<organism evidence="2 3">
    <name type="scientific">Chlamydomonas schloesseri</name>
    <dbReference type="NCBI Taxonomy" id="2026947"/>
    <lineage>
        <taxon>Eukaryota</taxon>
        <taxon>Viridiplantae</taxon>
        <taxon>Chlorophyta</taxon>
        <taxon>core chlorophytes</taxon>
        <taxon>Chlorophyceae</taxon>
        <taxon>CS clade</taxon>
        <taxon>Chlamydomonadales</taxon>
        <taxon>Chlamydomonadaceae</taxon>
        <taxon>Chlamydomonas</taxon>
    </lineage>
</organism>
<dbReference type="EMBL" id="JAEHOD010000042">
    <property type="protein sequence ID" value="KAG2438970.1"/>
    <property type="molecule type" value="Genomic_DNA"/>
</dbReference>
<dbReference type="PANTHER" id="PTHR11842">
    <property type="entry name" value="MITOTIC SPINDLE ASSEMBLY CHECKPOINT PROTEIN MAD2"/>
    <property type="match status" value="1"/>
</dbReference>
<dbReference type="InterPro" id="IPR036570">
    <property type="entry name" value="HORMA_dom_sf"/>
</dbReference>
<protein>
    <recommendedName>
        <fullName evidence="1">HORMA domain-containing protein</fullName>
    </recommendedName>
</protein>
<feature type="domain" description="HORMA" evidence="1">
    <location>
        <begin position="8"/>
        <end position="198"/>
    </location>
</feature>
<evidence type="ECO:0000259" key="1">
    <source>
        <dbReference type="PROSITE" id="PS50815"/>
    </source>
</evidence>
<dbReference type="Gene3D" id="3.30.900.10">
    <property type="entry name" value="HORMA domain"/>
    <property type="match status" value="1"/>
</dbReference>
<gene>
    <name evidence="2" type="ORF">HYH02_010762</name>
</gene>
<evidence type="ECO:0000313" key="3">
    <source>
        <dbReference type="Proteomes" id="UP000613740"/>
    </source>
</evidence>
<dbReference type="InterPro" id="IPR003511">
    <property type="entry name" value="HORMA_dom"/>
</dbReference>
<comment type="caution">
    <text evidence="2">The sequence shown here is derived from an EMBL/GenBank/DDBJ whole genome shotgun (WGS) entry which is preliminary data.</text>
</comment>
<evidence type="ECO:0000313" key="2">
    <source>
        <dbReference type="EMBL" id="KAG2438970.1"/>
    </source>
</evidence>
<dbReference type="PROSITE" id="PS50815">
    <property type="entry name" value="HORMA"/>
    <property type="match status" value="1"/>
</dbReference>
<sequence>MLNDPQGAALCSVVLEFLEVAVHTVLFTRGIYHKDAFERVRAFNTYCRRSRHPELNSYISSTISRLRPLIESGHLRELAVLVLDSRSSVVERVSFCTQLLISSALDQAQQAQGGVDVDALEAGLGSALLKLQFIDSLLKPLPQGCTFELAAYSTSRSGVDTQYFGQESSGALELRQPVTGTPLKTVCVPGCINMQVLVEEAARG</sequence>
<reference evidence="2" key="1">
    <citation type="journal article" date="2020" name="bioRxiv">
        <title>Comparative genomics of Chlamydomonas.</title>
        <authorList>
            <person name="Craig R.J."/>
            <person name="Hasan A.R."/>
            <person name="Ness R.W."/>
            <person name="Keightley P.D."/>
        </authorList>
    </citation>
    <scope>NUCLEOTIDE SEQUENCE</scope>
    <source>
        <strain evidence="2">CCAP 11/173</strain>
    </source>
</reference>
<dbReference type="InterPro" id="IPR045091">
    <property type="entry name" value="Mad2-like"/>
</dbReference>
<dbReference type="AlphaFoldDB" id="A0A835W4E8"/>
<name>A0A835W4E8_9CHLO</name>
<dbReference type="PANTHER" id="PTHR11842:SF10">
    <property type="entry name" value="MITOTIC SPINDLE ASSEMBLY CHECKPOINT PROTEIN MAD2B"/>
    <property type="match status" value="1"/>
</dbReference>
<keyword evidence="3" id="KW-1185">Reference proteome</keyword>
<dbReference type="SUPFAM" id="SSF56019">
    <property type="entry name" value="The spindle assembly checkpoint protein mad2"/>
    <property type="match status" value="1"/>
</dbReference>
<dbReference type="GO" id="GO:0016035">
    <property type="term" value="C:zeta DNA polymerase complex"/>
    <property type="evidence" value="ECO:0007669"/>
    <property type="project" value="TreeGrafter"/>
</dbReference>
<accession>A0A835W4E8</accession>
<dbReference type="OrthoDB" id="21254at2759"/>
<dbReference type="Proteomes" id="UP000613740">
    <property type="component" value="Unassembled WGS sequence"/>
</dbReference>